<evidence type="ECO:0000313" key="2">
    <source>
        <dbReference type="Proteomes" id="UP000316852"/>
    </source>
</evidence>
<name>A0A538T5L5_UNCEI</name>
<accession>A0A538T5L5</accession>
<dbReference type="Proteomes" id="UP000316852">
    <property type="component" value="Unassembled WGS sequence"/>
</dbReference>
<protein>
    <submittedName>
        <fullName evidence="1">Uncharacterized protein</fullName>
    </submittedName>
</protein>
<dbReference type="AlphaFoldDB" id="A0A538T5L5"/>
<organism evidence="1 2">
    <name type="scientific">Eiseniibacteriota bacterium</name>
    <dbReference type="NCBI Taxonomy" id="2212470"/>
    <lineage>
        <taxon>Bacteria</taxon>
        <taxon>Candidatus Eiseniibacteriota</taxon>
    </lineage>
</organism>
<sequence>MSPNILVRPARWKGRVPPPTPRRAAAGALVLLVAGWAGPAVAQAQISEAWTRASTVDVDARTISARFDAMGGLEASVEDPQNGVNPYAFSDNPAGLLADQDSSSIEESSHYDNFRDTYFGLPHSVVQRRSGLDAALRNSQGWVLGLEGIYGGVNASRHDLFPSPDNGRFIRDFDVLYPANFNPSLGDHHIGASVIVPRLGVTYGRKFFKKVTLAGRLRYRHETESRNVPNPYQLNLTSSQLGFSGGALLDPRLGPLALTLAASGEWMGHHVRGLSAGPFNEDHYDWNRPEVSYNAQLGIRYKDWVRGIIDGRHRSHDGEEIAEVNWAAQYFLNPLPINNTNPSESVFKKKWSALLSGLRRNEVASRWMFDLPGTPAHLGVRYRYYRELEVIRPNDTVLASARELNVRRLGYQADGGVSVDLPGGRGLLGTEVQFAREGRIDYTGALPDIASAELTYHFGAEYRARSWLPLRGGFVLIRRDPDRRDGFPPVKGVRLTAGLGYFWGFLDSQVDVAFAHEHVTFTPGDPSEEISRSDRASIVFRHLF</sequence>
<comment type="caution">
    <text evidence="1">The sequence shown here is derived from an EMBL/GenBank/DDBJ whole genome shotgun (WGS) entry which is preliminary data.</text>
</comment>
<dbReference type="EMBL" id="VBOW01000027">
    <property type="protein sequence ID" value="TMQ58939.1"/>
    <property type="molecule type" value="Genomic_DNA"/>
</dbReference>
<evidence type="ECO:0000313" key="1">
    <source>
        <dbReference type="EMBL" id="TMQ58939.1"/>
    </source>
</evidence>
<proteinExistence type="predicted"/>
<reference evidence="1 2" key="1">
    <citation type="journal article" date="2019" name="Nat. Microbiol.">
        <title>Mediterranean grassland soil C-N compound turnover is dependent on rainfall and depth, and is mediated by genomically divergent microorganisms.</title>
        <authorList>
            <person name="Diamond S."/>
            <person name="Andeer P.F."/>
            <person name="Li Z."/>
            <person name="Crits-Christoph A."/>
            <person name="Burstein D."/>
            <person name="Anantharaman K."/>
            <person name="Lane K.R."/>
            <person name="Thomas B.C."/>
            <person name="Pan C."/>
            <person name="Northen T.R."/>
            <person name="Banfield J.F."/>
        </authorList>
    </citation>
    <scope>NUCLEOTIDE SEQUENCE [LARGE SCALE GENOMIC DNA]</scope>
    <source>
        <strain evidence="1">WS_6</strain>
    </source>
</reference>
<gene>
    <name evidence="1" type="ORF">E6K76_06190</name>
</gene>
<dbReference type="Gene3D" id="2.40.160.60">
    <property type="entry name" value="Outer membrane protein transport protein (OMPP1/FadL/TodX)"/>
    <property type="match status" value="1"/>
</dbReference>